<evidence type="ECO:0000313" key="3">
    <source>
        <dbReference type="EMBL" id="AEE15118.1"/>
    </source>
</evidence>
<accession>M1E8D7</accession>
<protein>
    <submittedName>
        <fullName evidence="3">Glycosyl transferase family 9</fullName>
    </submittedName>
</protein>
<keyword evidence="1" id="KW-0328">Glycosyltransferase</keyword>
<dbReference type="GO" id="GO:0005829">
    <property type="term" value="C:cytosol"/>
    <property type="evidence" value="ECO:0007669"/>
    <property type="project" value="TreeGrafter"/>
</dbReference>
<dbReference type="SUPFAM" id="SSF53756">
    <property type="entry name" value="UDP-Glycosyltransferase/glycogen phosphorylase"/>
    <property type="match status" value="1"/>
</dbReference>
<evidence type="ECO:0000313" key="4">
    <source>
        <dbReference type="Proteomes" id="UP000011765"/>
    </source>
</evidence>
<organism evidence="3 4">
    <name type="scientific">Thermodesulfobium narugense DSM 14796</name>
    <dbReference type="NCBI Taxonomy" id="747365"/>
    <lineage>
        <taxon>Bacteria</taxon>
        <taxon>Pseudomonadati</taxon>
        <taxon>Thermodesulfobiota</taxon>
        <taxon>Thermodesulfobiia</taxon>
        <taxon>Thermodesulfobiales</taxon>
        <taxon>Thermodesulfobiaceae</taxon>
        <taxon>Thermodesulfobium</taxon>
    </lineage>
</organism>
<dbReference type="GO" id="GO:0009244">
    <property type="term" value="P:lipopolysaccharide core region biosynthetic process"/>
    <property type="evidence" value="ECO:0007669"/>
    <property type="project" value="TreeGrafter"/>
</dbReference>
<dbReference type="HOGENOM" id="CLU_038371_3_3_9"/>
<reference evidence="3 4" key="1">
    <citation type="submission" date="2011-04" db="EMBL/GenBank/DDBJ databases">
        <title>The complete genome of Thermodesulfobium narugense DSM 14796.</title>
        <authorList>
            <consortium name="US DOE Joint Genome Institute (JGI-PGF)"/>
            <person name="Lucas S."/>
            <person name="Han J."/>
            <person name="Lapidus A."/>
            <person name="Bruce D."/>
            <person name="Goodwin L."/>
            <person name="Pitluck S."/>
            <person name="Peters L."/>
            <person name="Kyrpides N."/>
            <person name="Mavromatis K."/>
            <person name="Pagani I."/>
            <person name="Ivanova N."/>
            <person name="Ovchinnikova G."/>
            <person name="Zhang X."/>
            <person name="Saunders L."/>
            <person name="Detter J.C."/>
            <person name="Tapia R."/>
            <person name="Han C."/>
            <person name="Land M."/>
            <person name="Hauser L."/>
            <person name="Markowitz V."/>
            <person name="Cheng J.-F."/>
            <person name="Hugenholtz P."/>
            <person name="Woyke T."/>
            <person name="Wu D."/>
            <person name="Spring S."/>
            <person name="Schroeder M."/>
            <person name="Brambilla E."/>
            <person name="Klenk H.-P."/>
            <person name="Eisen J.A."/>
        </authorList>
    </citation>
    <scope>NUCLEOTIDE SEQUENCE [LARGE SCALE GENOMIC DNA]</scope>
    <source>
        <strain evidence="3 4">DSM 14796</strain>
    </source>
</reference>
<dbReference type="InterPro" id="IPR051199">
    <property type="entry name" value="LPS_LOS_Heptosyltrfase"/>
</dbReference>
<dbReference type="eggNOG" id="COG0859">
    <property type="taxonomic scope" value="Bacteria"/>
</dbReference>
<dbReference type="GO" id="GO:0008713">
    <property type="term" value="F:ADP-heptose-lipopolysaccharide heptosyltransferase activity"/>
    <property type="evidence" value="ECO:0007669"/>
    <property type="project" value="TreeGrafter"/>
</dbReference>
<dbReference type="EMBL" id="CP002690">
    <property type="protein sequence ID" value="AEE15118.1"/>
    <property type="molecule type" value="Genomic_DNA"/>
</dbReference>
<dbReference type="OrthoDB" id="9797795at2"/>
<dbReference type="CDD" id="cd03789">
    <property type="entry name" value="GT9_LPS_heptosyltransferase"/>
    <property type="match status" value="1"/>
</dbReference>
<name>M1E8D7_9BACT</name>
<proteinExistence type="predicted"/>
<dbReference type="AlphaFoldDB" id="M1E8D7"/>
<dbReference type="Gene3D" id="3.40.50.2000">
    <property type="entry name" value="Glycogen Phosphorylase B"/>
    <property type="match status" value="2"/>
</dbReference>
<dbReference type="RefSeq" id="WP_013756839.1">
    <property type="nucleotide sequence ID" value="NC_015499.1"/>
</dbReference>
<dbReference type="InterPro" id="IPR002201">
    <property type="entry name" value="Glyco_trans_9"/>
</dbReference>
<keyword evidence="4" id="KW-1185">Reference proteome</keyword>
<evidence type="ECO:0000256" key="1">
    <source>
        <dbReference type="ARBA" id="ARBA00022676"/>
    </source>
</evidence>
<dbReference type="Proteomes" id="UP000011765">
    <property type="component" value="Chromosome"/>
</dbReference>
<dbReference type="PANTHER" id="PTHR30160">
    <property type="entry name" value="TETRAACYLDISACCHARIDE 4'-KINASE-RELATED"/>
    <property type="match status" value="1"/>
</dbReference>
<dbReference type="STRING" id="747365.Thena_1506"/>
<evidence type="ECO:0000256" key="2">
    <source>
        <dbReference type="ARBA" id="ARBA00022679"/>
    </source>
</evidence>
<gene>
    <name evidence="3" type="ORF">Thena_1506</name>
</gene>
<dbReference type="KEGG" id="tnr:Thena_1506"/>
<keyword evidence="2 3" id="KW-0808">Transferase</keyword>
<dbReference type="Pfam" id="PF01075">
    <property type="entry name" value="Glyco_transf_9"/>
    <property type="match status" value="1"/>
</dbReference>
<sequence>MPLKEKTKILVIFGYPGIGDILLASPVLRALYNYYNEVEFTLFVRKISSLSSVFNIIPHCEKVVFYDKNIEHKSNLSFFRLCMSLRKEKFDLAVVLHHSPRNSIVSFLSGAKNRIGFDYGINKIFLTKHITPNENQNIIYYYADILKTIGIKEFNPRPWIIKQNIKKVKNRIVFSIGSSWHRKEWPPENFAFLANMLCKAGHEIVLVGSDKDIEKANIIALNSAVTNMVNKTKNLLDLCKIIESSSLLICPDTASLHIARGLDTKTISLFGPTSPIIYGPLPEEELDHKVIYKNLPCSNRCIDKECPDNVCMKEITPDEVYKKAIEILSNQ</sequence>